<comment type="caution">
    <text evidence="1">The sequence shown here is derived from an EMBL/GenBank/DDBJ whole genome shotgun (WGS) entry which is preliminary data.</text>
</comment>
<dbReference type="Proteomes" id="UP000027154">
    <property type="component" value="Unassembled WGS sequence"/>
</dbReference>
<accession>A0ABD3YCZ8</accession>
<protein>
    <recommendedName>
        <fullName evidence="3">Glycine zipper 2TM domain-containing protein</fullName>
    </recommendedName>
</protein>
<reference evidence="1 2" key="1">
    <citation type="submission" date="2014-04" db="EMBL/GenBank/DDBJ databases">
        <title>Pseudoalteromonas galatheae sp. nov., isolated from a deep-sea polychaete near Canal Concepcion, Chile.</title>
        <authorList>
            <person name="Machado H.R."/>
            <person name="Gram L."/>
            <person name="Vynne N.G."/>
        </authorList>
    </citation>
    <scope>NUCLEOTIDE SEQUENCE [LARGE SCALE GENOMIC DNA]</scope>
    <source>
        <strain evidence="1 2">KMM216</strain>
    </source>
</reference>
<gene>
    <name evidence="1" type="ORF">DC53_03880</name>
</gene>
<proteinExistence type="predicted"/>
<name>A0ABD3YCZ8_9GAMM</name>
<sequence>MKKSLIAVLLLSGCASQGVDRNGQNQIIKRYYASVESMQRVTLSSEVGTGIAAGAGFGFVDSLDGNTEEMIGGAIIGGLVGGLFTALFEGGNDAYQYNLYATSEGEFTVIQKQKLDQNTQCVVVNAGKKIKLEPVDKQYCENSPNVYKKADVAL</sequence>
<dbReference type="EMBL" id="JJNZ01000010">
    <property type="protein sequence ID" value="KDC52629.1"/>
    <property type="molecule type" value="Genomic_DNA"/>
</dbReference>
<organism evidence="1 2">
    <name type="scientific">Pseudoalteromonas fuliginea</name>
    <dbReference type="NCBI Taxonomy" id="1872678"/>
    <lineage>
        <taxon>Bacteria</taxon>
        <taxon>Pseudomonadati</taxon>
        <taxon>Pseudomonadota</taxon>
        <taxon>Gammaproteobacteria</taxon>
        <taxon>Alteromonadales</taxon>
        <taxon>Pseudoalteromonadaceae</taxon>
        <taxon>Pseudoalteromonas</taxon>
    </lineage>
</organism>
<dbReference type="RefSeq" id="WP_033028639.1">
    <property type="nucleotide sequence ID" value="NZ_JJNZ01000010.1"/>
</dbReference>
<evidence type="ECO:0000313" key="1">
    <source>
        <dbReference type="EMBL" id="KDC52629.1"/>
    </source>
</evidence>
<evidence type="ECO:0000313" key="2">
    <source>
        <dbReference type="Proteomes" id="UP000027154"/>
    </source>
</evidence>
<evidence type="ECO:0008006" key="3">
    <source>
        <dbReference type="Google" id="ProtNLM"/>
    </source>
</evidence>
<dbReference type="AlphaFoldDB" id="A0ABD3YCZ8"/>